<sequence>MGSAIGTIQNKKIYITYDDSSNDVKIQGFLISIRKLSNNVIINDSNKLNECDIFIHLISNASIKNHNQLKIIDEHMDKISIFIYTDRQIPINNNTILSSNNKSIMLSYLDYESFDDITPIIVSKLVDVV</sequence>
<organism evidence="1">
    <name type="scientific">viral metagenome</name>
    <dbReference type="NCBI Taxonomy" id="1070528"/>
    <lineage>
        <taxon>unclassified sequences</taxon>
        <taxon>metagenomes</taxon>
        <taxon>organismal metagenomes</taxon>
    </lineage>
</organism>
<accession>A0A6C0AXC7</accession>
<dbReference type="AlphaFoldDB" id="A0A6C0AXC7"/>
<proteinExistence type="predicted"/>
<protein>
    <submittedName>
        <fullName evidence="1">Uncharacterized protein</fullName>
    </submittedName>
</protein>
<evidence type="ECO:0000313" key="1">
    <source>
        <dbReference type="EMBL" id="QHS84186.1"/>
    </source>
</evidence>
<dbReference type="EMBL" id="MN738774">
    <property type="protein sequence ID" value="QHS84186.1"/>
    <property type="molecule type" value="Genomic_DNA"/>
</dbReference>
<name>A0A6C0AXC7_9ZZZZ</name>
<reference evidence="1" key="1">
    <citation type="journal article" date="2020" name="Nature">
        <title>Giant virus diversity and host interactions through global metagenomics.</title>
        <authorList>
            <person name="Schulz F."/>
            <person name="Roux S."/>
            <person name="Paez-Espino D."/>
            <person name="Jungbluth S."/>
            <person name="Walsh D.A."/>
            <person name="Denef V.J."/>
            <person name="McMahon K.D."/>
            <person name="Konstantinidis K.T."/>
            <person name="Eloe-Fadrosh E.A."/>
            <person name="Kyrpides N.C."/>
            <person name="Woyke T."/>
        </authorList>
    </citation>
    <scope>NUCLEOTIDE SEQUENCE</scope>
    <source>
        <strain evidence="1">GVMAG-S-ERX555965-48</strain>
    </source>
</reference>